<dbReference type="HAMAP" id="MF_02240">
    <property type="entry name" value="PSP"/>
    <property type="match status" value="1"/>
</dbReference>
<comment type="catalytic activity">
    <reaction evidence="3">
        <text>O-phospho-L-serine + H2O = L-serine + phosphate</text>
        <dbReference type="Rhea" id="RHEA:21208"/>
        <dbReference type="ChEBI" id="CHEBI:15377"/>
        <dbReference type="ChEBI" id="CHEBI:33384"/>
        <dbReference type="ChEBI" id="CHEBI:43474"/>
        <dbReference type="ChEBI" id="CHEBI:57524"/>
        <dbReference type="EC" id="3.1.3.3"/>
    </reaction>
</comment>
<dbReference type="PRINTS" id="PR00413">
    <property type="entry name" value="HADHALOGNASE"/>
</dbReference>
<dbReference type="NCBIfam" id="TIGR01509">
    <property type="entry name" value="HAD-SF-IA-v3"/>
    <property type="match status" value="1"/>
</dbReference>
<dbReference type="NCBIfam" id="TIGR01549">
    <property type="entry name" value="HAD-SF-IA-v1"/>
    <property type="match status" value="1"/>
</dbReference>
<dbReference type="Gene3D" id="1.20.120.710">
    <property type="entry name" value="Haloacid dehalogenase hydrolase-like domain"/>
    <property type="match status" value="1"/>
</dbReference>
<dbReference type="InterPro" id="IPR044266">
    <property type="entry name" value="PSP_YsaA"/>
</dbReference>
<keyword evidence="3" id="KW-0718">Serine biosynthesis</keyword>
<dbReference type="Gene3D" id="3.40.50.1000">
    <property type="entry name" value="HAD superfamily/HAD-like"/>
    <property type="match status" value="1"/>
</dbReference>
<gene>
    <name evidence="4" type="ORF">D7Z54_10465</name>
</gene>
<keyword evidence="1 3" id="KW-0378">Hydrolase</keyword>
<dbReference type="SFLD" id="SFLDG01129">
    <property type="entry name" value="C1.5:_HAD__Beta-PGM__Phosphata"/>
    <property type="match status" value="1"/>
</dbReference>
<dbReference type="InterPro" id="IPR051400">
    <property type="entry name" value="HAD-like_hydrolase"/>
</dbReference>
<dbReference type="InterPro" id="IPR036412">
    <property type="entry name" value="HAD-like_sf"/>
</dbReference>
<protein>
    <recommendedName>
        <fullName evidence="3">Phosphoserine phosphatase</fullName>
        <shortName evidence="3">PSP</shortName>
        <ecNumber evidence="3">3.1.3.3</ecNumber>
    </recommendedName>
</protein>
<organism evidence="4 5">
    <name type="scientific">Salibacterium salarium</name>
    <dbReference type="NCBI Taxonomy" id="284579"/>
    <lineage>
        <taxon>Bacteria</taxon>
        <taxon>Bacillati</taxon>
        <taxon>Bacillota</taxon>
        <taxon>Bacilli</taxon>
        <taxon>Bacillales</taxon>
        <taxon>Bacillaceae</taxon>
    </lineage>
</organism>
<dbReference type="PANTHER" id="PTHR46470">
    <property type="entry name" value="N-ACYLNEURAMINATE-9-PHOSPHATASE"/>
    <property type="match status" value="1"/>
</dbReference>
<evidence type="ECO:0000256" key="2">
    <source>
        <dbReference type="ARBA" id="ARBA00022842"/>
    </source>
</evidence>
<accession>A0A3R9Q4E1</accession>
<comment type="pathway">
    <text evidence="3">Amino-acid biosynthesis; L-serine biosynthesis; L-serine from 3-phospho-D-glycerate: step 3/3.</text>
</comment>
<dbReference type="SFLD" id="SFLDS00003">
    <property type="entry name" value="Haloacid_Dehalogenase"/>
    <property type="match status" value="1"/>
</dbReference>
<comment type="caution">
    <text evidence="4">The sequence shown here is derived from an EMBL/GenBank/DDBJ whole genome shotgun (WGS) entry which is preliminary data.</text>
</comment>
<evidence type="ECO:0000313" key="4">
    <source>
        <dbReference type="EMBL" id="RSL33387.1"/>
    </source>
</evidence>
<dbReference type="SUPFAM" id="SSF56784">
    <property type="entry name" value="HAD-like"/>
    <property type="match status" value="1"/>
</dbReference>
<dbReference type="EC" id="3.1.3.3" evidence="3"/>
<keyword evidence="2 3" id="KW-0460">Magnesium</keyword>
<dbReference type="AlphaFoldDB" id="A0A3R9Q4E1"/>
<dbReference type="GO" id="GO:0036424">
    <property type="term" value="F:L-phosphoserine phosphatase activity"/>
    <property type="evidence" value="ECO:0007669"/>
    <property type="project" value="UniProtKB-UniRule"/>
</dbReference>
<dbReference type="Pfam" id="PF00702">
    <property type="entry name" value="Hydrolase"/>
    <property type="match status" value="1"/>
</dbReference>
<comment type="cofactor">
    <cofactor evidence="3">
        <name>Mg(2+)</name>
        <dbReference type="ChEBI" id="CHEBI:18420"/>
    </cofactor>
    <cofactor evidence="3">
        <name>Co(2+)</name>
        <dbReference type="ChEBI" id="CHEBI:48828"/>
    </cofactor>
</comment>
<keyword evidence="3" id="KW-0170">Cobalt</keyword>
<comment type="function">
    <text evidence="3">Catalyzes the last step of the phosphorylated serine biosynthetic pathway, i.e. dephosphorylation of O-phospho-L-serine to form L-serine.</text>
</comment>
<keyword evidence="5" id="KW-1185">Reference proteome</keyword>
<dbReference type="InterPro" id="IPR023214">
    <property type="entry name" value="HAD_sf"/>
</dbReference>
<name>A0A3R9Q4E1_9BACI</name>
<proteinExistence type="inferred from homology"/>
<reference evidence="4 5" key="1">
    <citation type="submission" date="2018-10" db="EMBL/GenBank/DDBJ databases">
        <title>Draft genome sequence of Bacillus salarius IM0101, isolated from a hypersaline soil in Inner Mongolia, China.</title>
        <authorList>
            <person name="Yamprayoonswat W."/>
            <person name="Boonvisut S."/>
            <person name="Jumpathong W."/>
            <person name="Sittihan S."/>
            <person name="Ruangsuj P."/>
            <person name="Wanthongcharoen S."/>
            <person name="Thongpramul N."/>
            <person name="Pimmason S."/>
            <person name="Yu B."/>
            <person name="Yasawong M."/>
        </authorList>
    </citation>
    <scope>NUCLEOTIDE SEQUENCE [LARGE SCALE GENOMIC DNA]</scope>
    <source>
        <strain evidence="4 5">IM0101</strain>
    </source>
</reference>
<dbReference type="OrthoDB" id="9809962at2"/>
<comment type="catalytic activity">
    <reaction evidence="3">
        <text>O-phospho-D-serine + H2O = D-serine + phosphate</text>
        <dbReference type="Rhea" id="RHEA:24873"/>
        <dbReference type="ChEBI" id="CHEBI:15377"/>
        <dbReference type="ChEBI" id="CHEBI:35247"/>
        <dbReference type="ChEBI" id="CHEBI:43474"/>
        <dbReference type="ChEBI" id="CHEBI:58680"/>
        <dbReference type="EC" id="3.1.3.3"/>
    </reaction>
</comment>
<evidence type="ECO:0000256" key="3">
    <source>
        <dbReference type="HAMAP-Rule" id="MF_02240"/>
    </source>
</evidence>
<dbReference type="GO" id="GO:0006564">
    <property type="term" value="P:L-serine biosynthetic process"/>
    <property type="evidence" value="ECO:0007669"/>
    <property type="project" value="UniProtKB-UniRule"/>
</dbReference>
<dbReference type="PANTHER" id="PTHR46470:SF3">
    <property type="entry name" value="N-ACYLNEURAMINATE-9-PHOSPHATASE"/>
    <property type="match status" value="1"/>
</dbReference>
<sequence>MIKALIFDLDDTLLWDKKSVKESFRAVCLEAEAATGIDHKSFEKTVRKKAADLYATYESYDFTKKIGINPFEGLWGEFNDKTNIGFRKMHQEMPDYQITTWVRALNEHGIDDFELGRHLASRFPFHRKKLPFVYEDTFEVLANLKDSYQLFLLTNGSPTLQDKKLEMTPQLIPFFDYILVSGAFGIGKPDPSIFEHSLKLLDVEPSEAVMIGDNLLTDIDGANKAGIKNIWINREEKEPVSDISFNKEIKTLSDLPSCLHHFDF</sequence>
<dbReference type="InterPro" id="IPR006439">
    <property type="entry name" value="HAD-SF_hydro_IA"/>
</dbReference>
<evidence type="ECO:0000256" key="1">
    <source>
        <dbReference type="ARBA" id="ARBA00022801"/>
    </source>
</evidence>
<comment type="similarity">
    <text evidence="3">Belongs to the HAD-like hydrolase superfamily.</text>
</comment>
<keyword evidence="3" id="KW-0028">Amino-acid biosynthesis</keyword>
<dbReference type="RefSeq" id="WP_125555792.1">
    <property type="nucleotide sequence ID" value="NZ_RBVX01000008.1"/>
</dbReference>
<dbReference type="Proteomes" id="UP000275076">
    <property type="component" value="Unassembled WGS sequence"/>
</dbReference>
<evidence type="ECO:0000313" key="5">
    <source>
        <dbReference type="Proteomes" id="UP000275076"/>
    </source>
</evidence>
<dbReference type="EMBL" id="RBVX01000008">
    <property type="protein sequence ID" value="RSL33387.1"/>
    <property type="molecule type" value="Genomic_DNA"/>
</dbReference>